<sequence>NCLYVVTAMGSGFLLMTAAFLCIGHIVLTAKNKTTWEYIVSMRIRQQKWRGNAVRYLPPSNYDQGLFKNITEDCSSVPRPEFLFATRRVRHNAAWDGTDDVEIDTFDAELDSIQPLTVHGLSGE</sequence>
<proteinExistence type="predicted"/>
<evidence type="ECO:0008006" key="4">
    <source>
        <dbReference type="Google" id="ProtNLM"/>
    </source>
</evidence>
<dbReference type="AlphaFoldDB" id="A0A0J8AX25"/>
<dbReference type="EMBL" id="KQ104103">
    <property type="protein sequence ID" value="KMS93321.1"/>
    <property type="molecule type" value="Genomic_DNA"/>
</dbReference>
<dbReference type="Proteomes" id="UP000035740">
    <property type="component" value="Unassembled WGS sequence"/>
</dbReference>
<keyword evidence="3" id="KW-1185">Reference proteome</keyword>
<keyword evidence="1" id="KW-0812">Transmembrane</keyword>
<feature type="transmembrane region" description="Helical" evidence="1">
    <location>
        <begin position="6"/>
        <end position="28"/>
    </location>
</feature>
<reference evidence="2 3" key="1">
    <citation type="journal article" date="2014" name="Nature">
        <title>The genome of the recently domesticated crop plant sugar beet (Beta vulgaris).</title>
        <authorList>
            <person name="Dohm J.C."/>
            <person name="Minoche A.E."/>
            <person name="Holtgrawe D."/>
            <person name="Capella-Gutierrez S."/>
            <person name="Zakrzewski F."/>
            <person name="Tafer H."/>
            <person name="Rupp O."/>
            <person name="Sorensen T.R."/>
            <person name="Stracke R."/>
            <person name="Reinhardt R."/>
            <person name="Goesmann A."/>
            <person name="Kraft T."/>
            <person name="Schulz B."/>
            <person name="Stadler P.F."/>
            <person name="Schmidt T."/>
            <person name="Gabaldon T."/>
            <person name="Lehrach H."/>
            <person name="Weisshaar B."/>
            <person name="Himmelbauer H."/>
        </authorList>
    </citation>
    <scope>NUCLEOTIDE SEQUENCE [LARGE SCALE GENOMIC DNA]</scope>
    <source>
        <tissue evidence="2">Taproot</tissue>
    </source>
</reference>
<evidence type="ECO:0000313" key="2">
    <source>
        <dbReference type="EMBL" id="KMS93321.1"/>
    </source>
</evidence>
<protein>
    <recommendedName>
        <fullName evidence="4">Protein S-acyltransferase</fullName>
    </recommendedName>
</protein>
<dbReference type="Gramene" id="KMS93321">
    <property type="protein sequence ID" value="KMS93321"/>
    <property type="gene ID" value="BVRB_032660"/>
</dbReference>
<gene>
    <name evidence="2" type="ORF">BVRB_032660</name>
</gene>
<feature type="non-terminal residue" evidence="2">
    <location>
        <position position="1"/>
    </location>
</feature>
<name>A0A0J8AX25_BETVV</name>
<evidence type="ECO:0000256" key="1">
    <source>
        <dbReference type="SAM" id="Phobius"/>
    </source>
</evidence>
<evidence type="ECO:0000313" key="3">
    <source>
        <dbReference type="Proteomes" id="UP000035740"/>
    </source>
</evidence>
<keyword evidence="1" id="KW-1133">Transmembrane helix</keyword>
<accession>A0A0J8AX25</accession>
<keyword evidence="1" id="KW-0472">Membrane</keyword>
<organism evidence="2 3">
    <name type="scientific">Beta vulgaris subsp. vulgaris</name>
    <name type="common">Beet</name>
    <dbReference type="NCBI Taxonomy" id="3555"/>
    <lineage>
        <taxon>Eukaryota</taxon>
        <taxon>Viridiplantae</taxon>
        <taxon>Streptophyta</taxon>
        <taxon>Embryophyta</taxon>
        <taxon>Tracheophyta</taxon>
        <taxon>Spermatophyta</taxon>
        <taxon>Magnoliopsida</taxon>
        <taxon>eudicotyledons</taxon>
        <taxon>Gunneridae</taxon>
        <taxon>Pentapetalae</taxon>
        <taxon>Caryophyllales</taxon>
        <taxon>Chenopodiaceae</taxon>
        <taxon>Betoideae</taxon>
        <taxon>Beta</taxon>
    </lineage>
</organism>